<name>K8E7Z6_9FIRM</name>
<feature type="signal peptide" evidence="1">
    <location>
        <begin position="1"/>
        <end position="26"/>
    </location>
</feature>
<dbReference type="RefSeq" id="WP_008410573.1">
    <property type="nucleotide sequence ID" value="NZ_CAOS01000003.1"/>
</dbReference>
<dbReference type="EMBL" id="CAOS01000003">
    <property type="protein sequence ID" value="CCO07628.1"/>
    <property type="molecule type" value="Genomic_DNA"/>
</dbReference>
<organism evidence="3 4">
    <name type="scientific">Desulforamulus hydrothermalis Lam5 = DSM 18033</name>
    <dbReference type="NCBI Taxonomy" id="1121428"/>
    <lineage>
        <taxon>Bacteria</taxon>
        <taxon>Bacillati</taxon>
        <taxon>Bacillota</taxon>
        <taxon>Clostridia</taxon>
        <taxon>Eubacteriales</taxon>
        <taxon>Peptococcaceae</taxon>
        <taxon>Desulforamulus</taxon>
    </lineage>
</organism>
<keyword evidence="4" id="KW-1185">Reference proteome</keyword>
<sequence length="195" mass="20765">MPGLRQYVLMLVFLGMSLFGLPAAAAAGEAVFPVGRQVYLLNGQPQPMEAQTFVSGGCTYVPLRYLGEALGVQVQWVGGSGQGLLMLRKGDGGLVLRLNRSSYTVIRGGRAAVRQLEAAPLLQENRVYLPARQVAQEFGYRVSYNQAARALQLSYAGEPGPLPGDGGQAAAGQVNWAWVPGLVAGLLPLYSLLVY</sequence>
<dbReference type="InterPro" id="IPR036582">
    <property type="entry name" value="Mao_N_sf"/>
</dbReference>
<dbReference type="STRING" id="1121428.DESHY_110574"/>
<dbReference type="Proteomes" id="UP000009315">
    <property type="component" value="Unassembled WGS sequence"/>
</dbReference>
<feature type="domain" description="Copper amine oxidase-like N-terminal" evidence="2">
    <location>
        <begin position="41"/>
        <end position="151"/>
    </location>
</feature>
<accession>K8E7Z6</accession>
<keyword evidence="1" id="KW-0732">Signal</keyword>
<dbReference type="AlphaFoldDB" id="K8E7Z6"/>
<dbReference type="InterPro" id="IPR012854">
    <property type="entry name" value="Cu_amine_oxidase-like_N"/>
</dbReference>
<dbReference type="Pfam" id="PF07833">
    <property type="entry name" value="Cu_amine_oxidN1"/>
    <property type="match status" value="1"/>
</dbReference>
<evidence type="ECO:0000313" key="3">
    <source>
        <dbReference type="EMBL" id="CCO07628.1"/>
    </source>
</evidence>
<gene>
    <name evidence="3" type="ORF">DESHY_110574</name>
</gene>
<protein>
    <recommendedName>
        <fullName evidence="2">Copper amine oxidase-like N-terminal domain-containing protein</fullName>
    </recommendedName>
</protein>
<dbReference type="Gene3D" id="3.30.457.10">
    <property type="entry name" value="Copper amine oxidase-like, N-terminal domain"/>
    <property type="match status" value="2"/>
</dbReference>
<feature type="chain" id="PRO_5010273959" description="Copper amine oxidase-like N-terminal domain-containing protein" evidence="1">
    <location>
        <begin position="27"/>
        <end position="195"/>
    </location>
</feature>
<evidence type="ECO:0000259" key="2">
    <source>
        <dbReference type="Pfam" id="PF07833"/>
    </source>
</evidence>
<evidence type="ECO:0000313" key="4">
    <source>
        <dbReference type="Proteomes" id="UP000009315"/>
    </source>
</evidence>
<evidence type="ECO:0000256" key="1">
    <source>
        <dbReference type="SAM" id="SignalP"/>
    </source>
</evidence>
<dbReference type="SUPFAM" id="SSF55383">
    <property type="entry name" value="Copper amine oxidase, domain N"/>
    <property type="match status" value="2"/>
</dbReference>
<reference evidence="3 4" key="1">
    <citation type="journal article" date="2013" name="Genome Announc.">
        <title>Genome Sequence of the Sulfate-Reducing Bacterium Desulfotomaculum hydrothermale Lam5(T).</title>
        <authorList>
            <person name="Amin O."/>
            <person name="Fardeau M.L."/>
            <person name="Valette O."/>
            <person name="Hirschler-Rea A."/>
            <person name="Barbe V."/>
            <person name="Medigue C."/>
            <person name="Vacherie B."/>
            <person name="Ollivier B."/>
            <person name="Bertin P.N."/>
            <person name="Dolla A."/>
        </authorList>
    </citation>
    <scope>NUCLEOTIDE SEQUENCE [LARGE SCALE GENOMIC DNA]</scope>
    <source>
        <strain evidence="4">Lam5 / DSM 18033</strain>
    </source>
</reference>
<dbReference type="eggNOG" id="COG4880">
    <property type="taxonomic scope" value="Bacteria"/>
</dbReference>
<dbReference type="OrthoDB" id="1786361at2"/>
<comment type="caution">
    <text evidence="3">The sequence shown here is derived from an EMBL/GenBank/DDBJ whole genome shotgun (WGS) entry which is preliminary data.</text>
</comment>
<proteinExistence type="predicted"/>